<sequence>MLAKGLVEYEGGARLRSGKNIYQLSWDCELERIAQGWADRCVYGHSTREHSKGAGENIYMHYTSGAQHSVDANMLRAINSWWDEIKKYNASKNPNNIMDNAVLSVAGHWSQQAWGATTKIGCGIRNCTEGGWKTTFVVCNYLVAGNYFGDRIFEFGSGCSRDSDCTTYKGSKCNVNNKLCLTEPEPQPEPQPKPQPEPETKPLPAPGTKRVPGKRLETENARTA</sequence>
<evidence type="ECO:0000256" key="1">
    <source>
        <dbReference type="SAM" id="MobiDB-lite"/>
    </source>
</evidence>
<dbReference type="Pfam" id="PF00188">
    <property type="entry name" value="CAP"/>
    <property type="match status" value="1"/>
</dbReference>
<dbReference type="InterPro" id="IPR001283">
    <property type="entry name" value="CRISP-related"/>
</dbReference>
<evidence type="ECO:0000313" key="3">
    <source>
        <dbReference type="Proteomes" id="UP000887569"/>
    </source>
</evidence>
<dbReference type="PRINTS" id="PR00837">
    <property type="entry name" value="V5TPXLIKE"/>
</dbReference>
<dbReference type="Gene3D" id="3.40.33.10">
    <property type="entry name" value="CAP"/>
    <property type="match status" value="1"/>
</dbReference>
<dbReference type="InterPro" id="IPR002413">
    <property type="entry name" value="V5_allergen-like"/>
</dbReference>
<dbReference type="InterPro" id="IPR014044">
    <property type="entry name" value="CAP_dom"/>
</dbReference>
<feature type="domain" description="SCP" evidence="2">
    <location>
        <begin position="14"/>
        <end position="149"/>
    </location>
</feature>
<proteinExistence type="predicted"/>
<name>A0A915C6Z5_PARUN</name>
<dbReference type="InterPro" id="IPR035940">
    <property type="entry name" value="CAP_sf"/>
</dbReference>
<dbReference type="WBParaSite" id="PgR092_g033_t02">
    <property type="protein sequence ID" value="PgR092_g033_t02"/>
    <property type="gene ID" value="PgR092_g033"/>
</dbReference>
<evidence type="ECO:0000259" key="2">
    <source>
        <dbReference type="SMART" id="SM00198"/>
    </source>
</evidence>
<organism evidence="3 4">
    <name type="scientific">Parascaris univalens</name>
    <name type="common">Nematode worm</name>
    <dbReference type="NCBI Taxonomy" id="6257"/>
    <lineage>
        <taxon>Eukaryota</taxon>
        <taxon>Metazoa</taxon>
        <taxon>Ecdysozoa</taxon>
        <taxon>Nematoda</taxon>
        <taxon>Chromadorea</taxon>
        <taxon>Rhabditida</taxon>
        <taxon>Spirurina</taxon>
        <taxon>Ascaridomorpha</taxon>
        <taxon>Ascaridoidea</taxon>
        <taxon>Ascarididae</taxon>
        <taxon>Parascaris</taxon>
    </lineage>
</organism>
<accession>A0A915C6Z5</accession>
<feature type="region of interest" description="Disordered" evidence="1">
    <location>
        <begin position="180"/>
        <end position="224"/>
    </location>
</feature>
<dbReference type="AlphaFoldDB" id="A0A915C6Z5"/>
<dbReference type="PRINTS" id="PR00838">
    <property type="entry name" value="V5ALLERGEN"/>
</dbReference>
<feature type="compositionally biased region" description="Pro residues" evidence="1">
    <location>
        <begin position="185"/>
        <end position="205"/>
    </location>
</feature>
<keyword evidence="3" id="KW-1185">Reference proteome</keyword>
<dbReference type="Proteomes" id="UP000887569">
    <property type="component" value="Unplaced"/>
</dbReference>
<reference evidence="4" key="1">
    <citation type="submission" date="2022-11" db="UniProtKB">
        <authorList>
            <consortium name="WormBaseParasite"/>
        </authorList>
    </citation>
    <scope>IDENTIFICATION</scope>
</reference>
<dbReference type="CDD" id="cd05380">
    <property type="entry name" value="CAP_euk"/>
    <property type="match status" value="1"/>
</dbReference>
<dbReference type="SUPFAM" id="SSF55797">
    <property type="entry name" value="PR-1-like"/>
    <property type="match status" value="1"/>
</dbReference>
<dbReference type="SMART" id="SM00198">
    <property type="entry name" value="SCP"/>
    <property type="match status" value="1"/>
</dbReference>
<protein>
    <submittedName>
        <fullName evidence="4">ShKT domain-containing protein</fullName>
    </submittedName>
</protein>
<dbReference type="PANTHER" id="PTHR10334">
    <property type="entry name" value="CYSTEINE-RICH SECRETORY PROTEIN-RELATED"/>
    <property type="match status" value="1"/>
</dbReference>
<evidence type="ECO:0000313" key="4">
    <source>
        <dbReference type="WBParaSite" id="PgR092_g033_t02"/>
    </source>
</evidence>
<feature type="compositionally biased region" description="Basic and acidic residues" evidence="1">
    <location>
        <begin position="214"/>
        <end position="224"/>
    </location>
</feature>